<sequence length="173" mass="18674">CLPNVFLPTYFHPGQRSLELLSACTLLKDSFDAIGQAYLVETDTESEPFEDLEIETPESTHTVASPTLLLDSTPPTCHVKESEGSETSGVRSTSSDSTAPLLPDHLLTHTTPDLVPSLCRTACMAVRVPLVMSPSLSTSIAEMVAMSNLVFCKRFRPSYDSSPSSSPDIPSLK</sequence>
<organism evidence="2">
    <name type="scientific">Tanacetum cinerariifolium</name>
    <name type="common">Dalmatian daisy</name>
    <name type="synonym">Chrysanthemum cinerariifolium</name>
    <dbReference type="NCBI Taxonomy" id="118510"/>
    <lineage>
        <taxon>Eukaryota</taxon>
        <taxon>Viridiplantae</taxon>
        <taxon>Streptophyta</taxon>
        <taxon>Embryophyta</taxon>
        <taxon>Tracheophyta</taxon>
        <taxon>Spermatophyta</taxon>
        <taxon>Magnoliopsida</taxon>
        <taxon>eudicotyledons</taxon>
        <taxon>Gunneridae</taxon>
        <taxon>Pentapetalae</taxon>
        <taxon>asterids</taxon>
        <taxon>campanulids</taxon>
        <taxon>Asterales</taxon>
        <taxon>Asteraceae</taxon>
        <taxon>Asteroideae</taxon>
        <taxon>Anthemideae</taxon>
        <taxon>Anthemidinae</taxon>
        <taxon>Tanacetum</taxon>
    </lineage>
</organism>
<gene>
    <name evidence="2" type="ORF">Tci_887327</name>
</gene>
<feature type="non-terminal residue" evidence="2">
    <location>
        <position position="173"/>
    </location>
</feature>
<dbReference type="AlphaFoldDB" id="A0A699U252"/>
<evidence type="ECO:0000256" key="1">
    <source>
        <dbReference type="SAM" id="MobiDB-lite"/>
    </source>
</evidence>
<feature type="compositionally biased region" description="Polar residues" evidence="1">
    <location>
        <begin position="85"/>
        <end position="98"/>
    </location>
</feature>
<name>A0A699U252_TANCI</name>
<comment type="caution">
    <text evidence="2">The sequence shown here is derived from an EMBL/GenBank/DDBJ whole genome shotgun (WGS) entry which is preliminary data.</text>
</comment>
<feature type="region of interest" description="Disordered" evidence="1">
    <location>
        <begin position="74"/>
        <end position="104"/>
    </location>
</feature>
<feature type="non-terminal residue" evidence="2">
    <location>
        <position position="1"/>
    </location>
</feature>
<proteinExistence type="predicted"/>
<evidence type="ECO:0000313" key="2">
    <source>
        <dbReference type="EMBL" id="GFD15358.1"/>
    </source>
</evidence>
<dbReference type="EMBL" id="BKCJ011285876">
    <property type="protein sequence ID" value="GFD15358.1"/>
    <property type="molecule type" value="Genomic_DNA"/>
</dbReference>
<reference evidence="2" key="1">
    <citation type="journal article" date="2019" name="Sci. Rep.">
        <title>Draft genome of Tanacetum cinerariifolium, the natural source of mosquito coil.</title>
        <authorList>
            <person name="Yamashiro T."/>
            <person name="Shiraishi A."/>
            <person name="Satake H."/>
            <person name="Nakayama K."/>
        </authorList>
    </citation>
    <scope>NUCLEOTIDE SEQUENCE</scope>
</reference>
<accession>A0A699U252</accession>
<protein>
    <submittedName>
        <fullName evidence="2">Uncharacterized protein</fullName>
    </submittedName>
</protein>